<keyword evidence="3" id="KW-1015">Disulfide bond</keyword>
<dbReference type="SUPFAM" id="SSF52833">
    <property type="entry name" value="Thioredoxin-like"/>
    <property type="match status" value="1"/>
</dbReference>
<dbReference type="AlphaFoldDB" id="A0A1L6JB27"/>
<evidence type="ECO:0000259" key="6">
    <source>
        <dbReference type="PROSITE" id="PS51352"/>
    </source>
</evidence>
<dbReference type="Proteomes" id="UP000185161">
    <property type="component" value="Chromosome"/>
</dbReference>
<dbReference type="CDD" id="cd03023">
    <property type="entry name" value="DsbA_Com1_like"/>
    <property type="match status" value="1"/>
</dbReference>
<evidence type="ECO:0000313" key="8">
    <source>
        <dbReference type="Proteomes" id="UP000185161"/>
    </source>
</evidence>
<dbReference type="EMBL" id="CP018820">
    <property type="protein sequence ID" value="APR53131.1"/>
    <property type="molecule type" value="Genomic_DNA"/>
</dbReference>
<evidence type="ECO:0000256" key="5">
    <source>
        <dbReference type="SAM" id="SignalP"/>
    </source>
</evidence>
<proteinExistence type="predicted"/>
<sequence length="225" mass="24200">MTLKRMSMAAILLAALVFALVLTMQSGGGVSPAPEAAAQTAAPAMSEEARRIRREIQNDPGAPTVAPKGYDVTVVFFTDYQCPYCRKMHPVLDALMREDPKVRVVYRDWPIFGADSVNAAKAAMASQYQKKHTAFNAALMQTSGRITPQAIRSAANRAGVDWNRLQADLKTKAPTINQTLARTSRFAAMARLTGTPAVLVGPYLIPGAVDVATLKEAVALARKAN</sequence>
<dbReference type="PANTHER" id="PTHR13887">
    <property type="entry name" value="GLUTATHIONE S-TRANSFERASE KAPPA"/>
    <property type="match status" value="1"/>
</dbReference>
<feature type="signal peptide" evidence="5">
    <location>
        <begin position="1"/>
        <end position="19"/>
    </location>
</feature>
<feature type="chain" id="PRO_5013154359" evidence="5">
    <location>
        <begin position="20"/>
        <end position="225"/>
    </location>
</feature>
<dbReference type="PROSITE" id="PS51352">
    <property type="entry name" value="THIOREDOXIN_2"/>
    <property type="match status" value="1"/>
</dbReference>
<evidence type="ECO:0000313" key="7">
    <source>
        <dbReference type="EMBL" id="APR53131.1"/>
    </source>
</evidence>
<dbReference type="PANTHER" id="PTHR13887:SF14">
    <property type="entry name" value="DISULFIDE BOND FORMATION PROTEIN D"/>
    <property type="match status" value="1"/>
</dbReference>
<evidence type="ECO:0000256" key="1">
    <source>
        <dbReference type="ARBA" id="ARBA00022729"/>
    </source>
</evidence>
<dbReference type="InterPro" id="IPR001853">
    <property type="entry name" value="DSBA-like_thioredoxin_dom"/>
</dbReference>
<keyword evidence="1 5" id="KW-0732">Signal</keyword>
<gene>
    <name evidence="7" type="ORF">BRX40_12455</name>
</gene>
<evidence type="ECO:0000256" key="2">
    <source>
        <dbReference type="ARBA" id="ARBA00023002"/>
    </source>
</evidence>
<evidence type="ECO:0000256" key="4">
    <source>
        <dbReference type="ARBA" id="ARBA00023284"/>
    </source>
</evidence>
<organism evidence="7 8">
    <name type="scientific">Sphingomonas koreensis</name>
    <dbReference type="NCBI Taxonomy" id="93064"/>
    <lineage>
        <taxon>Bacteria</taxon>
        <taxon>Pseudomonadati</taxon>
        <taxon>Pseudomonadota</taxon>
        <taxon>Alphaproteobacteria</taxon>
        <taxon>Sphingomonadales</taxon>
        <taxon>Sphingomonadaceae</taxon>
        <taxon>Sphingomonas</taxon>
    </lineage>
</organism>
<dbReference type="InterPro" id="IPR036249">
    <property type="entry name" value="Thioredoxin-like_sf"/>
</dbReference>
<name>A0A1L6JB27_9SPHN</name>
<feature type="domain" description="Thioredoxin" evidence="6">
    <location>
        <begin position="30"/>
        <end position="223"/>
    </location>
</feature>
<dbReference type="KEGG" id="skr:BRX40_12455"/>
<keyword evidence="2" id="KW-0560">Oxidoreductase</keyword>
<reference evidence="8" key="1">
    <citation type="submission" date="2016-12" db="EMBL/GenBank/DDBJ databases">
        <title>Whole genome sequencing of Sphingomonas sp. ABOJV.</title>
        <authorList>
            <person name="Conlan S."/>
            <person name="Thomas P.J."/>
            <person name="Mullikin J."/>
            <person name="Palmore T.N."/>
            <person name="Frank K.M."/>
            <person name="Segre J.A."/>
        </authorList>
    </citation>
    <scope>NUCLEOTIDE SEQUENCE [LARGE SCALE GENOMIC DNA]</scope>
    <source>
        <strain evidence="8">ABOJV</strain>
    </source>
</reference>
<dbReference type="STRING" id="93064.BRX40_12455"/>
<keyword evidence="8" id="KW-1185">Reference proteome</keyword>
<keyword evidence="4" id="KW-0676">Redox-active center</keyword>
<dbReference type="InterPro" id="IPR013766">
    <property type="entry name" value="Thioredoxin_domain"/>
</dbReference>
<protein>
    <submittedName>
        <fullName evidence="7">Disulfide bond formation protein DsbA</fullName>
    </submittedName>
</protein>
<dbReference type="GO" id="GO:0016491">
    <property type="term" value="F:oxidoreductase activity"/>
    <property type="evidence" value="ECO:0007669"/>
    <property type="project" value="UniProtKB-KW"/>
</dbReference>
<dbReference type="Gene3D" id="3.40.30.10">
    <property type="entry name" value="Glutaredoxin"/>
    <property type="match status" value="1"/>
</dbReference>
<dbReference type="Pfam" id="PF01323">
    <property type="entry name" value="DSBA"/>
    <property type="match status" value="1"/>
</dbReference>
<evidence type="ECO:0000256" key="3">
    <source>
        <dbReference type="ARBA" id="ARBA00023157"/>
    </source>
</evidence>
<accession>A0A1L6JB27</accession>